<accession>U3AZQ6</accession>
<keyword evidence="4" id="KW-1185">Reference proteome</keyword>
<dbReference type="Pfam" id="PF20419">
    <property type="entry name" value="DUF6701"/>
    <property type="match status" value="1"/>
</dbReference>
<feature type="chain" id="PRO_5004638449" description="DUF6701 domain-containing protein" evidence="1">
    <location>
        <begin position="22"/>
        <end position="1278"/>
    </location>
</feature>
<dbReference type="AlphaFoldDB" id="U3AZQ6"/>
<feature type="signal peptide" evidence="1">
    <location>
        <begin position="1"/>
        <end position="21"/>
    </location>
</feature>
<feature type="domain" description="DUF6701" evidence="2">
    <location>
        <begin position="643"/>
        <end position="1271"/>
    </location>
</feature>
<proteinExistence type="predicted"/>
<dbReference type="OrthoDB" id="9790247at2"/>
<evidence type="ECO:0000313" key="4">
    <source>
        <dbReference type="Proteomes" id="UP000016562"/>
    </source>
</evidence>
<evidence type="ECO:0000256" key="1">
    <source>
        <dbReference type="SAM" id="SignalP"/>
    </source>
</evidence>
<reference evidence="3 4" key="1">
    <citation type="submission" date="2013-09" db="EMBL/GenBank/DDBJ databases">
        <title>Whole genome shotgun sequence of Vibrio ezurae NBRC 102218.</title>
        <authorList>
            <person name="Yoshida I."/>
            <person name="Hosoyama A."/>
            <person name="Numata M."/>
            <person name="Hashimoto M."/>
            <person name="Hosoyama Y."/>
            <person name="Tsuchikane K."/>
            <person name="Noguchi M."/>
            <person name="Hirakata S."/>
            <person name="Ichikawa N."/>
            <person name="Ohji S."/>
            <person name="Yamazoe A."/>
            <person name="Fujita N."/>
        </authorList>
    </citation>
    <scope>NUCLEOTIDE SEQUENCE [LARGE SCALE GENOMIC DNA]</scope>
    <source>
        <strain evidence="3 4">NBRC 102218</strain>
    </source>
</reference>
<organism evidence="3 4">
    <name type="scientific">Vibrio ezurae NBRC 102218</name>
    <dbReference type="NCBI Taxonomy" id="1219080"/>
    <lineage>
        <taxon>Bacteria</taxon>
        <taxon>Pseudomonadati</taxon>
        <taxon>Pseudomonadota</taxon>
        <taxon>Gammaproteobacteria</taxon>
        <taxon>Vibrionales</taxon>
        <taxon>Vibrionaceae</taxon>
        <taxon>Vibrio</taxon>
    </lineage>
</organism>
<gene>
    <name evidence="3" type="ORF">VEZ01S_05_00860</name>
</gene>
<comment type="caution">
    <text evidence="3">The sequence shown here is derived from an EMBL/GenBank/DDBJ whole genome shotgun (WGS) entry which is preliminary data.</text>
</comment>
<dbReference type="RefSeq" id="WP_021712420.1">
    <property type="nucleotide sequence ID" value="NZ_BATM01000005.1"/>
</dbReference>
<sequence>MNRFSPYFIALFVLVSFQVSALTWEDRPADLCNVFPNSIQSWSTTSSLLFENRGANIFGTESKSGRVGIGSISAEPWDKHCDGNFCVEDHSLLIAEPTVQSFSSEPVLSFDKSVKEIPAGKYDTIELSGYNGLSYEFTGSYYEIKNLSVTTGAKLTIKPNTFIKVNSAVLTSEEITTEMPDDNSKNVLIWGEYESGVAPSITVKKSQFLYADIFSRAGVTVDGGTNLRGVITAHDIIMRGDSVEGVSDHCAIPPTQPTPPISDMCTYFPAPTSSNSYSNSEIKIAGGTPQRINLFGPDGSTSTELGFKDYTCNGNSCSGTQSDHSGCTYTNLPNGVITKDCSLTGQDLFPSGAPVLETFQASGTSVSVGSNTVNLGSGGERNYTAIDFENNSSGEVVFTESGVYWIGSITIPQSASNIKIRAADGVIAEVHFNDLTINTNNHVTIGDINAPSQLILLDHNSDDHSQFKINKNNVTIAANLYISTGPARGNGNSLHITANHFKFYGSLTVPEIQMNGSDNHFNLSESTCGTTTPPTTDYSLSLTPAQGIQLTCTAQQLDFQVKDSSGNNTGAYTGDIEVTATGGTNTSFNVLQGSPQGGNLYKANSNGLLSLSMDENTVSDVVVTGSLQDDPSATSVTGNYKFVAYKLGFSPNPTNIVAGKPSENVSVQPLECLNDAPVVSADYNGAKQVELSATNYIAPSSTVRPSEVIKVNGSTTPQGSMNLDFGSNSTANIQVEYAEAGSVSYTMTDEICIDDGQGSQECREYSGEHQIQSRPWTFALCEPSGANISGTSNSGSVFKRSGELFALNATPIRWVSNESTAPNVAIDVSNYCNQLDTLATKNFYADSAPAVSVNLSAVLDSPSAGELGSGLEGIPPNGLAHNTNPIAFSSLFWKEAGSLKVTADLTNQADYLFEPINPGYRSVGRFAPSQLVMLDEASDPSNVWAQWQYASNHDGFAYMSQQFPHSFKVQAQANDGTPTLNYGLFGNDFISKIDYMANTTGLATDVSLLNRVANTQTWTGADWPKTLAEDPSILSVQMDDFAFMKKVDSTVGSFIATEPDGPFNSSNSIFGLEVTTIIDDVNFSVLDMPDVSTGTNVGSAFPEQPEFRYGRMHLEDVGGNTGQTVRVPLRVEYWDDGEFKTNDKDSGSEYDATNHYCVQTIWNNQSATTNAALVSGGNHSVAQGLSDDLHAEHVPTNTANTERAQVRLWLRQGDDSPQRHETDIDCSKATSFTNQPWLQYNWRDKGDEDPSAVVTFGVFRGNDRIIFKGERALIGNEN</sequence>
<dbReference type="eggNOG" id="ENOG502ZIXT">
    <property type="taxonomic scope" value="Bacteria"/>
</dbReference>
<protein>
    <recommendedName>
        <fullName evidence="2">DUF6701 domain-containing protein</fullName>
    </recommendedName>
</protein>
<dbReference type="EMBL" id="BATM01000005">
    <property type="protein sequence ID" value="GAD78697.1"/>
    <property type="molecule type" value="Genomic_DNA"/>
</dbReference>
<dbReference type="Proteomes" id="UP000016562">
    <property type="component" value="Unassembled WGS sequence"/>
</dbReference>
<dbReference type="STRING" id="1219080.VEZ01S_05_00860"/>
<evidence type="ECO:0000259" key="2">
    <source>
        <dbReference type="Pfam" id="PF20419"/>
    </source>
</evidence>
<evidence type="ECO:0000313" key="3">
    <source>
        <dbReference type="EMBL" id="GAD78697.1"/>
    </source>
</evidence>
<keyword evidence="1" id="KW-0732">Signal</keyword>
<name>U3AZQ6_9VIBR</name>
<dbReference type="InterPro" id="IPR046524">
    <property type="entry name" value="DUF6701"/>
</dbReference>